<feature type="domain" description="PilZ" evidence="2">
    <location>
        <begin position="58"/>
        <end position="153"/>
    </location>
</feature>
<organism evidence="3 4">
    <name type="scientific">Candidatus Sulfotelmatobacter kueseliae</name>
    <dbReference type="NCBI Taxonomy" id="2042962"/>
    <lineage>
        <taxon>Bacteria</taxon>
        <taxon>Pseudomonadati</taxon>
        <taxon>Acidobacteriota</taxon>
        <taxon>Terriglobia</taxon>
        <taxon>Terriglobales</taxon>
        <taxon>Candidatus Korobacteraceae</taxon>
        <taxon>Candidatus Sulfotelmatobacter</taxon>
    </lineage>
</organism>
<reference evidence="4" key="1">
    <citation type="submission" date="2018-02" db="EMBL/GenBank/DDBJ databases">
        <authorList>
            <person name="Hausmann B."/>
        </authorList>
    </citation>
    <scope>NUCLEOTIDE SEQUENCE [LARGE SCALE GENOMIC DNA]</scope>
    <source>
        <strain evidence="4">Peat soil MAG SbA1</strain>
    </source>
</reference>
<evidence type="ECO:0000313" key="4">
    <source>
        <dbReference type="Proteomes" id="UP000238701"/>
    </source>
</evidence>
<dbReference type="AlphaFoldDB" id="A0A2U3JZ13"/>
<feature type="region of interest" description="Disordered" evidence="1">
    <location>
        <begin position="18"/>
        <end position="37"/>
    </location>
</feature>
<evidence type="ECO:0000259" key="2">
    <source>
        <dbReference type="Pfam" id="PF07238"/>
    </source>
</evidence>
<dbReference type="Pfam" id="PF07238">
    <property type="entry name" value="PilZ"/>
    <property type="match status" value="1"/>
</dbReference>
<proteinExistence type="predicted"/>
<dbReference type="Proteomes" id="UP000238701">
    <property type="component" value="Unassembled WGS sequence"/>
</dbReference>
<dbReference type="GO" id="GO:0035438">
    <property type="term" value="F:cyclic-di-GMP binding"/>
    <property type="evidence" value="ECO:0007669"/>
    <property type="project" value="InterPro"/>
</dbReference>
<dbReference type="EMBL" id="OMOD01000012">
    <property type="protein sequence ID" value="SPF32672.1"/>
    <property type="molecule type" value="Genomic_DNA"/>
</dbReference>
<accession>A0A2U3JZ13</accession>
<dbReference type="OrthoDB" id="123414at2"/>
<dbReference type="SUPFAM" id="SSF141371">
    <property type="entry name" value="PilZ domain-like"/>
    <property type="match status" value="1"/>
</dbReference>
<sequence>MAEEINEGVAYLRALKQSGGANGSGVEKPAAEASSRPQMVWGGIVGNPGSQVELPGAEKRRSPRYKCEGSVELREEGCDVRTWATFSDISLHGCYVEAQATYPAGTALHMKLEANGFKVETKGTVRVNYPYLGMGIAFAGMSDEDRARLRELLGSISQPSGIIGPGIASALPATGPLEAVPRVSNPQAAIGALLEFFESRQMLMRDDFLRILRSSQSPETTP</sequence>
<evidence type="ECO:0000256" key="1">
    <source>
        <dbReference type="SAM" id="MobiDB-lite"/>
    </source>
</evidence>
<dbReference type="InterPro" id="IPR009875">
    <property type="entry name" value="PilZ_domain"/>
</dbReference>
<evidence type="ECO:0000313" key="3">
    <source>
        <dbReference type="EMBL" id="SPF32672.1"/>
    </source>
</evidence>
<dbReference type="Gene3D" id="2.40.10.220">
    <property type="entry name" value="predicted glycosyltransferase like domains"/>
    <property type="match status" value="1"/>
</dbReference>
<name>A0A2U3JZ13_9BACT</name>
<gene>
    <name evidence="3" type="ORF">SBA1_1090007</name>
</gene>
<protein>
    <recommendedName>
        <fullName evidence="2">PilZ domain-containing protein</fullName>
    </recommendedName>
</protein>